<dbReference type="PROSITE" id="PS51456">
    <property type="entry name" value="MYOSIN_MOTOR"/>
    <property type="match status" value="1"/>
</dbReference>
<evidence type="ECO:0000256" key="6">
    <source>
        <dbReference type="PROSITE-ProRule" id="PRU00782"/>
    </source>
</evidence>
<dbReference type="PANTHER" id="PTHR13140">
    <property type="entry name" value="MYOSIN"/>
    <property type="match status" value="1"/>
</dbReference>
<feature type="domain" description="Myosin motor" evidence="7">
    <location>
        <begin position="64"/>
        <end position="170"/>
    </location>
</feature>
<dbReference type="GO" id="GO:0016459">
    <property type="term" value="C:myosin complex"/>
    <property type="evidence" value="ECO:0007669"/>
    <property type="project" value="UniProtKB-KW"/>
</dbReference>
<evidence type="ECO:0000259" key="7">
    <source>
        <dbReference type="PROSITE" id="PS51456"/>
    </source>
</evidence>
<keyword evidence="3 6" id="KW-0518">Myosin</keyword>
<organism evidence="8 9">
    <name type="scientific">Stichopus japonicus</name>
    <name type="common">Sea cucumber</name>
    <dbReference type="NCBI Taxonomy" id="307972"/>
    <lineage>
        <taxon>Eukaryota</taxon>
        <taxon>Metazoa</taxon>
        <taxon>Echinodermata</taxon>
        <taxon>Eleutherozoa</taxon>
        <taxon>Echinozoa</taxon>
        <taxon>Holothuroidea</taxon>
        <taxon>Aspidochirotacea</taxon>
        <taxon>Aspidochirotida</taxon>
        <taxon>Stichopodidae</taxon>
        <taxon>Apostichopus</taxon>
    </lineage>
</organism>
<dbReference type="EMBL" id="MRZV01000617">
    <property type="protein sequence ID" value="PIK46871.1"/>
    <property type="molecule type" value="Genomic_DNA"/>
</dbReference>
<accession>A0A2G8KFU5</accession>
<dbReference type="InterPro" id="IPR036961">
    <property type="entry name" value="Kinesin_motor_dom_sf"/>
</dbReference>
<protein>
    <recommendedName>
        <fullName evidence="7">Myosin motor domain-containing protein</fullName>
    </recommendedName>
</protein>
<evidence type="ECO:0000256" key="2">
    <source>
        <dbReference type="ARBA" id="ARBA00022840"/>
    </source>
</evidence>
<keyword evidence="5 6" id="KW-0009">Actin-binding</keyword>
<dbReference type="OrthoDB" id="10055605at2759"/>
<comment type="caution">
    <text evidence="6">Lacks conserved residue(s) required for the propagation of feature annotation.</text>
</comment>
<keyword evidence="4" id="KW-0505">Motor protein</keyword>
<dbReference type="GO" id="GO:0000146">
    <property type="term" value="F:microfilament motor activity"/>
    <property type="evidence" value="ECO:0007669"/>
    <property type="project" value="TreeGrafter"/>
</dbReference>
<evidence type="ECO:0000256" key="1">
    <source>
        <dbReference type="ARBA" id="ARBA00022741"/>
    </source>
</evidence>
<dbReference type="InterPro" id="IPR027417">
    <property type="entry name" value="P-loop_NTPase"/>
</dbReference>
<evidence type="ECO:0000256" key="5">
    <source>
        <dbReference type="ARBA" id="ARBA00023203"/>
    </source>
</evidence>
<name>A0A2G8KFU5_STIJA</name>
<comment type="similarity">
    <text evidence="6">Belongs to the TRAFAC class myosin-kinesin ATPase superfamily. Myosin family.</text>
</comment>
<dbReference type="Pfam" id="PF00063">
    <property type="entry name" value="Myosin_head"/>
    <property type="match status" value="1"/>
</dbReference>
<comment type="caution">
    <text evidence="8">The sequence shown here is derived from an EMBL/GenBank/DDBJ whole genome shotgun (WGS) entry which is preliminary data.</text>
</comment>
<gene>
    <name evidence="8" type="ORF">BSL78_16288</name>
</gene>
<evidence type="ECO:0000256" key="3">
    <source>
        <dbReference type="ARBA" id="ARBA00023123"/>
    </source>
</evidence>
<dbReference type="SUPFAM" id="SSF52540">
    <property type="entry name" value="P-loop containing nucleoside triphosphate hydrolases"/>
    <property type="match status" value="1"/>
</dbReference>
<dbReference type="AlphaFoldDB" id="A0A2G8KFU5"/>
<evidence type="ECO:0000313" key="9">
    <source>
        <dbReference type="Proteomes" id="UP000230750"/>
    </source>
</evidence>
<reference evidence="8 9" key="1">
    <citation type="journal article" date="2017" name="PLoS Biol.">
        <title>The sea cucumber genome provides insights into morphological evolution and visceral regeneration.</title>
        <authorList>
            <person name="Zhang X."/>
            <person name="Sun L."/>
            <person name="Yuan J."/>
            <person name="Sun Y."/>
            <person name="Gao Y."/>
            <person name="Zhang L."/>
            <person name="Li S."/>
            <person name="Dai H."/>
            <person name="Hamel J.F."/>
            <person name="Liu C."/>
            <person name="Yu Y."/>
            <person name="Liu S."/>
            <person name="Lin W."/>
            <person name="Guo K."/>
            <person name="Jin S."/>
            <person name="Xu P."/>
            <person name="Storey K.B."/>
            <person name="Huan P."/>
            <person name="Zhang T."/>
            <person name="Zhou Y."/>
            <person name="Zhang J."/>
            <person name="Lin C."/>
            <person name="Li X."/>
            <person name="Xing L."/>
            <person name="Huo D."/>
            <person name="Sun M."/>
            <person name="Wang L."/>
            <person name="Mercier A."/>
            <person name="Li F."/>
            <person name="Yang H."/>
            <person name="Xiang J."/>
        </authorList>
    </citation>
    <scope>NUCLEOTIDE SEQUENCE [LARGE SCALE GENOMIC DNA]</scope>
    <source>
        <strain evidence="8">Shaxun</strain>
        <tissue evidence="8">Muscle</tissue>
    </source>
</reference>
<dbReference type="PANTHER" id="PTHR13140:SF706">
    <property type="entry name" value="DILUTE CLASS UNCONVENTIONAL MYOSIN, ISOFORM C"/>
    <property type="match status" value="1"/>
</dbReference>
<dbReference type="GO" id="GO:0007015">
    <property type="term" value="P:actin filament organization"/>
    <property type="evidence" value="ECO:0007669"/>
    <property type="project" value="TreeGrafter"/>
</dbReference>
<keyword evidence="2" id="KW-0067">ATP-binding</keyword>
<sequence length="170" mass="19213">MGARVWIRDPEVVWKPGTLAANYKGGDKTISVLLELEDETEEEISLKLKSEEDLPPLRNPEILIGENDLTSLSYLHEPAVLFNLHERFIRSNAIYTYCGIVLVALNPYEQLPLYSEDVIRAYSGQDMGSMDPHIFAVAEEAFKKLARSFSTAPPIDLVRSLSSSFKTYQF</sequence>
<dbReference type="GO" id="GO:0016020">
    <property type="term" value="C:membrane"/>
    <property type="evidence" value="ECO:0007669"/>
    <property type="project" value="TreeGrafter"/>
</dbReference>
<proteinExistence type="inferred from homology"/>
<evidence type="ECO:0000313" key="8">
    <source>
        <dbReference type="EMBL" id="PIK46871.1"/>
    </source>
</evidence>
<keyword evidence="1" id="KW-0547">Nucleotide-binding</keyword>
<dbReference type="SUPFAM" id="SSF50084">
    <property type="entry name" value="Myosin S1 fragment, N-terminal domain"/>
    <property type="match status" value="1"/>
</dbReference>
<keyword evidence="9" id="KW-1185">Reference proteome</keyword>
<dbReference type="GO" id="GO:0005524">
    <property type="term" value="F:ATP binding"/>
    <property type="evidence" value="ECO:0007669"/>
    <property type="project" value="UniProtKB-KW"/>
</dbReference>
<dbReference type="Gene3D" id="3.40.850.10">
    <property type="entry name" value="Kinesin motor domain"/>
    <property type="match status" value="1"/>
</dbReference>
<evidence type="ECO:0000256" key="4">
    <source>
        <dbReference type="ARBA" id="ARBA00023175"/>
    </source>
</evidence>
<dbReference type="InterPro" id="IPR001609">
    <property type="entry name" value="Myosin_head_motor_dom-like"/>
</dbReference>
<dbReference type="STRING" id="307972.A0A2G8KFU5"/>
<dbReference type="GO" id="GO:0051015">
    <property type="term" value="F:actin filament binding"/>
    <property type="evidence" value="ECO:0007669"/>
    <property type="project" value="TreeGrafter"/>
</dbReference>
<dbReference type="Proteomes" id="UP000230750">
    <property type="component" value="Unassembled WGS sequence"/>
</dbReference>
<dbReference type="GO" id="GO:0005737">
    <property type="term" value="C:cytoplasm"/>
    <property type="evidence" value="ECO:0007669"/>
    <property type="project" value="TreeGrafter"/>
</dbReference>